<organism evidence="2 3">
    <name type="scientific">Anatilimnocola aggregata</name>
    <dbReference type="NCBI Taxonomy" id="2528021"/>
    <lineage>
        <taxon>Bacteria</taxon>
        <taxon>Pseudomonadati</taxon>
        <taxon>Planctomycetota</taxon>
        <taxon>Planctomycetia</taxon>
        <taxon>Pirellulales</taxon>
        <taxon>Pirellulaceae</taxon>
        <taxon>Anatilimnocola</taxon>
    </lineage>
</organism>
<dbReference type="Proteomes" id="UP000315017">
    <property type="component" value="Chromosome"/>
</dbReference>
<gene>
    <name evidence="2" type="primary">estB_1</name>
    <name evidence="2" type="ORF">ETAA8_14080</name>
</gene>
<dbReference type="InterPro" id="IPR050789">
    <property type="entry name" value="Diverse_Enzym_Activities"/>
</dbReference>
<name>A0A517Y7X1_9BACT</name>
<dbReference type="AlphaFoldDB" id="A0A517Y7X1"/>
<proteinExistence type="predicted"/>
<keyword evidence="2" id="KW-0378">Hydrolase</keyword>
<keyword evidence="3" id="KW-1185">Reference proteome</keyword>
<dbReference type="InterPro" id="IPR001466">
    <property type="entry name" value="Beta-lactam-related"/>
</dbReference>
<dbReference type="EMBL" id="CP036274">
    <property type="protein sequence ID" value="QDU26330.1"/>
    <property type="molecule type" value="Genomic_DNA"/>
</dbReference>
<dbReference type="RefSeq" id="WP_145086717.1">
    <property type="nucleotide sequence ID" value="NZ_CP036274.1"/>
</dbReference>
<accession>A0A517Y7X1</accession>
<dbReference type="Pfam" id="PF00144">
    <property type="entry name" value="Beta-lactamase"/>
    <property type="match status" value="1"/>
</dbReference>
<dbReference type="InterPro" id="IPR012338">
    <property type="entry name" value="Beta-lactam/transpept-like"/>
</dbReference>
<evidence type="ECO:0000259" key="1">
    <source>
        <dbReference type="Pfam" id="PF00144"/>
    </source>
</evidence>
<reference evidence="2 3" key="1">
    <citation type="submission" date="2019-02" db="EMBL/GenBank/DDBJ databases">
        <title>Deep-cultivation of Planctomycetes and their phenomic and genomic characterization uncovers novel biology.</title>
        <authorList>
            <person name="Wiegand S."/>
            <person name="Jogler M."/>
            <person name="Boedeker C."/>
            <person name="Pinto D."/>
            <person name="Vollmers J."/>
            <person name="Rivas-Marin E."/>
            <person name="Kohn T."/>
            <person name="Peeters S.H."/>
            <person name="Heuer A."/>
            <person name="Rast P."/>
            <person name="Oberbeckmann S."/>
            <person name="Bunk B."/>
            <person name="Jeske O."/>
            <person name="Meyerdierks A."/>
            <person name="Storesund J.E."/>
            <person name="Kallscheuer N."/>
            <person name="Luecker S."/>
            <person name="Lage O.M."/>
            <person name="Pohl T."/>
            <person name="Merkel B.J."/>
            <person name="Hornburger P."/>
            <person name="Mueller R.-W."/>
            <person name="Bruemmer F."/>
            <person name="Labrenz M."/>
            <person name="Spormann A.M."/>
            <person name="Op den Camp H."/>
            <person name="Overmann J."/>
            <person name="Amann R."/>
            <person name="Jetten M.S.M."/>
            <person name="Mascher T."/>
            <person name="Medema M.H."/>
            <person name="Devos D.P."/>
            <person name="Kaster A.-K."/>
            <person name="Ovreas L."/>
            <person name="Rohde M."/>
            <person name="Galperin M.Y."/>
            <person name="Jogler C."/>
        </authorList>
    </citation>
    <scope>NUCLEOTIDE SEQUENCE [LARGE SCALE GENOMIC DNA]</scope>
    <source>
        <strain evidence="2 3">ETA_A8</strain>
    </source>
</reference>
<evidence type="ECO:0000313" key="3">
    <source>
        <dbReference type="Proteomes" id="UP000315017"/>
    </source>
</evidence>
<dbReference type="PANTHER" id="PTHR43283">
    <property type="entry name" value="BETA-LACTAMASE-RELATED"/>
    <property type="match status" value="1"/>
</dbReference>
<feature type="domain" description="Beta-lactamase-related" evidence="1">
    <location>
        <begin position="39"/>
        <end position="384"/>
    </location>
</feature>
<evidence type="ECO:0000313" key="2">
    <source>
        <dbReference type="EMBL" id="QDU26330.1"/>
    </source>
</evidence>
<dbReference type="PANTHER" id="PTHR43283:SF3">
    <property type="entry name" value="BETA-LACTAMASE FAMILY PROTEIN (AFU_ORTHOLOGUE AFUA_5G07500)"/>
    <property type="match status" value="1"/>
</dbReference>
<sequence length="403" mass="43810">MALVQQRIFLVSLSLGIGLILSGSFAHAQKSNESASKLTAAMQPFVEQGEVAGLVAVVGNAEGIQSTSVLGWQNIEAKQPMKQDALFRIASMTKPIVAIGIMILQDEGKLSVDDDVAKHLPEFQGQQLVVKEDGKDSLRNPTRPIKIRDLLTHTSGLPGAYPGDLKSLYFDRKHTLAEATEVAAKQALQFEPGTKWAYCNAGIDALGRIIEVKSGKSFEDFLAERIFKPLKMVDTTPYPSEEQLQRLAGLYDRKEDKLVFANYVLLGPTKNAKHPIPAGGLYSTAADLARLYQMMLHQGELDGQRVLSKAAVKQMTTVQTGEIKTGFTEGMGFGFGWAVVRQPTGVHAMMSPGTYGHGGAFGTQGWIDPERKLFVILLIQRIGMQNADGSKLRQALQEAAVGK</sequence>
<protein>
    <submittedName>
        <fullName evidence="2">Esterase EstB</fullName>
        <ecNumber evidence="2">3.1.1.-</ecNumber>
    </submittedName>
</protein>
<dbReference type="GO" id="GO:0016787">
    <property type="term" value="F:hydrolase activity"/>
    <property type="evidence" value="ECO:0007669"/>
    <property type="project" value="UniProtKB-KW"/>
</dbReference>
<dbReference type="KEGG" id="aagg:ETAA8_14080"/>
<dbReference type="Gene3D" id="3.40.710.10">
    <property type="entry name" value="DD-peptidase/beta-lactamase superfamily"/>
    <property type="match status" value="1"/>
</dbReference>
<dbReference type="SUPFAM" id="SSF56601">
    <property type="entry name" value="beta-lactamase/transpeptidase-like"/>
    <property type="match status" value="1"/>
</dbReference>
<dbReference type="EC" id="3.1.1.-" evidence="2"/>
<dbReference type="OrthoDB" id="9770183at2"/>